<reference evidence="5" key="1">
    <citation type="submission" date="2020-07" db="EMBL/GenBank/DDBJ databases">
        <title>Genome sequence and genetic diversity analysis of an under-domesticated orphan crop, white fonio (Digitaria exilis).</title>
        <authorList>
            <person name="Bennetzen J.L."/>
            <person name="Chen S."/>
            <person name="Ma X."/>
            <person name="Wang X."/>
            <person name="Yssel A.E.J."/>
            <person name="Chaluvadi S.R."/>
            <person name="Johnson M."/>
            <person name="Gangashetty P."/>
            <person name="Hamidou F."/>
            <person name="Sanogo M.D."/>
            <person name="Zwaenepoel A."/>
            <person name="Wallace J."/>
            <person name="Van De Peer Y."/>
            <person name="Van Deynze A."/>
        </authorList>
    </citation>
    <scope>NUCLEOTIDE SEQUENCE</scope>
    <source>
        <tissue evidence="5">Leaves</tissue>
    </source>
</reference>
<keyword evidence="1" id="KW-0677">Repeat</keyword>
<gene>
    <name evidence="5" type="ORF">HU200_013875</name>
</gene>
<proteinExistence type="predicted"/>
<dbReference type="Gene3D" id="1.10.10.10">
    <property type="entry name" value="Winged helix-like DNA-binding domain superfamily/Winged helix DNA-binding domain"/>
    <property type="match status" value="1"/>
</dbReference>
<protein>
    <recommendedName>
        <fullName evidence="7">NB-ARC domain-containing protein</fullName>
    </recommendedName>
</protein>
<dbReference type="GO" id="GO:0042742">
    <property type="term" value="P:defense response to bacterium"/>
    <property type="evidence" value="ECO:0007669"/>
    <property type="project" value="UniProtKB-ARBA"/>
</dbReference>
<evidence type="ECO:0000256" key="1">
    <source>
        <dbReference type="ARBA" id="ARBA00022737"/>
    </source>
</evidence>
<accession>A0A835FC11</accession>
<dbReference type="SUPFAM" id="SSF52540">
    <property type="entry name" value="P-loop containing nucleoside triphosphate hydrolases"/>
    <property type="match status" value="1"/>
</dbReference>
<dbReference type="Gene3D" id="3.40.50.300">
    <property type="entry name" value="P-loop containing nucleotide triphosphate hydrolases"/>
    <property type="match status" value="2"/>
</dbReference>
<dbReference type="InterPro" id="IPR027417">
    <property type="entry name" value="P-loop_NTPase"/>
</dbReference>
<dbReference type="InterPro" id="IPR036388">
    <property type="entry name" value="WH-like_DNA-bd_sf"/>
</dbReference>
<dbReference type="PANTHER" id="PTHR23155:SF1116">
    <property type="entry name" value="OS12G0273300 PROTEIN"/>
    <property type="match status" value="1"/>
</dbReference>
<dbReference type="GO" id="GO:0002758">
    <property type="term" value="P:innate immune response-activating signaling pathway"/>
    <property type="evidence" value="ECO:0007669"/>
    <property type="project" value="UniProtKB-ARBA"/>
</dbReference>
<dbReference type="FunFam" id="1.10.10.10:FF:000322">
    <property type="entry name" value="Probable disease resistance protein At1g63360"/>
    <property type="match status" value="1"/>
</dbReference>
<evidence type="ECO:0000313" key="5">
    <source>
        <dbReference type="EMBL" id="KAF8739372.1"/>
    </source>
</evidence>
<dbReference type="OrthoDB" id="1749650at2759"/>
<dbReference type="Pfam" id="PF23559">
    <property type="entry name" value="WHD_DRP"/>
    <property type="match status" value="1"/>
</dbReference>
<dbReference type="PRINTS" id="PR00364">
    <property type="entry name" value="DISEASERSIST"/>
</dbReference>
<keyword evidence="6" id="KW-1185">Reference proteome</keyword>
<evidence type="ECO:0000259" key="4">
    <source>
        <dbReference type="Pfam" id="PF23559"/>
    </source>
</evidence>
<dbReference type="Proteomes" id="UP000636709">
    <property type="component" value="Unassembled WGS sequence"/>
</dbReference>
<dbReference type="EMBL" id="JACEFO010001344">
    <property type="protein sequence ID" value="KAF8739372.1"/>
    <property type="molecule type" value="Genomic_DNA"/>
</dbReference>
<dbReference type="GO" id="GO:0043531">
    <property type="term" value="F:ADP binding"/>
    <property type="evidence" value="ECO:0007669"/>
    <property type="project" value="InterPro"/>
</dbReference>
<evidence type="ECO:0008006" key="7">
    <source>
        <dbReference type="Google" id="ProtNLM"/>
    </source>
</evidence>
<evidence type="ECO:0000259" key="3">
    <source>
        <dbReference type="Pfam" id="PF00931"/>
    </source>
</evidence>
<dbReference type="PANTHER" id="PTHR23155">
    <property type="entry name" value="DISEASE RESISTANCE PROTEIN RP"/>
    <property type="match status" value="1"/>
</dbReference>
<comment type="caution">
    <text evidence="5">The sequence shown here is derived from an EMBL/GenBank/DDBJ whole genome shotgun (WGS) entry which is preliminary data.</text>
</comment>
<dbReference type="InterPro" id="IPR042197">
    <property type="entry name" value="Apaf_helical"/>
</dbReference>
<evidence type="ECO:0000256" key="2">
    <source>
        <dbReference type="ARBA" id="ARBA00022821"/>
    </source>
</evidence>
<dbReference type="AlphaFoldDB" id="A0A835FC11"/>
<organism evidence="5 6">
    <name type="scientific">Digitaria exilis</name>
    <dbReference type="NCBI Taxonomy" id="1010633"/>
    <lineage>
        <taxon>Eukaryota</taxon>
        <taxon>Viridiplantae</taxon>
        <taxon>Streptophyta</taxon>
        <taxon>Embryophyta</taxon>
        <taxon>Tracheophyta</taxon>
        <taxon>Spermatophyta</taxon>
        <taxon>Magnoliopsida</taxon>
        <taxon>Liliopsida</taxon>
        <taxon>Poales</taxon>
        <taxon>Poaceae</taxon>
        <taxon>PACMAD clade</taxon>
        <taxon>Panicoideae</taxon>
        <taxon>Panicodae</taxon>
        <taxon>Paniceae</taxon>
        <taxon>Anthephorinae</taxon>
        <taxon>Digitaria</taxon>
    </lineage>
</organism>
<evidence type="ECO:0000313" key="6">
    <source>
        <dbReference type="Proteomes" id="UP000636709"/>
    </source>
</evidence>
<dbReference type="Gene3D" id="1.10.8.430">
    <property type="entry name" value="Helical domain of apoptotic protease-activating factors"/>
    <property type="match status" value="1"/>
</dbReference>
<dbReference type="GO" id="GO:0009626">
    <property type="term" value="P:plant-type hypersensitive response"/>
    <property type="evidence" value="ECO:0007669"/>
    <property type="project" value="UniProtKB-ARBA"/>
</dbReference>
<name>A0A835FC11_9POAL</name>
<dbReference type="InterPro" id="IPR058922">
    <property type="entry name" value="WHD_DRP"/>
</dbReference>
<feature type="domain" description="Disease resistance protein winged helix" evidence="4">
    <location>
        <begin position="289"/>
        <end position="360"/>
    </location>
</feature>
<feature type="domain" description="NB-ARC" evidence="3">
    <location>
        <begin position="135"/>
        <end position="179"/>
    </location>
</feature>
<dbReference type="InterPro" id="IPR044974">
    <property type="entry name" value="Disease_R_plants"/>
</dbReference>
<keyword evidence="2" id="KW-0611">Plant defense</keyword>
<dbReference type="Pfam" id="PF00931">
    <property type="entry name" value="NB-ARC"/>
    <property type="match status" value="1"/>
</dbReference>
<sequence length="524" mass="58731">MDSLFSLFSKGKARHDIAGAIEDIEKQLQKVAERRARYKLDDVVAKPAATSTIDPRLVAAMNIKVNKLIGIDKSSGELTRMLSPVGKDSTGKTKIVSIVGVGGLGKTTLAQAVYDKLNPNIGCGAFVPLAGIVTYFIVIDDVWSTETWNIIRTAFVENDSGSRVIVTTRKREVASMAEEVYYLQPLSYVDSKMLLYTRLYGGEDKCPTNHPADASEKILKKCGGVPLVIITMASMLVGKSTEDWYAVCNSPGFYHGNDSQQVHDTEWILSLSYYGLPLYLRTCLLYLSIHPEDCLIEKDALIWKWIAEGFVEMKTGTNWFQRGEEYFNQLINSSLIQAAESIKGNGTDSCRVHDMVLDLIREMSKKVNFVTISNDDGEGTLQRNKQVRRLAHHDRSMKQIQEDDDMGMAKVLAYNYLPSGVCQLTQLLCLRGNHRTRAPDGLLKKVTSLEDLPATTRGMALQSELVQSLGNVHKLQHLRLVDYNFDDEDDPCEWVEWEDTVELPRGLQELDLHAVPFRRLPSCI</sequence>
<dbReference type="InterPro" id="IPR002182">
    <property type="entry name" value="NB-ARC"/>
</dbReference>